<evidence type="ECO:0000313" key="2">
    <source>
        <dbReference type="EMBL" id="CAJ1055737.1"/>
    </source>
</evidence>
<feature type="region of interest" description="Disordered" evidence="1">
    <location>
        <begin position="113"/>
        <end position="135"/>
    </location>
</feature>
<evidence type="ECO:0000313" key="3">
    <source>
        <dbReference type="Proteomes" id="UP001178508"/>
    </source>
</evidence>
<keyword evidence="3" id="KW-1185">Reference proteome</keyword>
<name>A0AAV1F3E8_XYRNO</name>
<dbReference type="EMBL" id="OY660867">
    <property type="protein sequence ID" value="CAJ1055737.1"/>
    <property type="molecule type" value="Genomic_DNA"/>
</dbReference>
<protein>
    <submittedName>
        <fullName evidence="2">Uncharacterized protein</fullName>
    </submittedName>
</protein>
<gene>
    <name evidence="2" type="ORF">XNOV1_A023766</name>
</gene>
<organism evidence="2 3">
    <name type="scientific">Xyrichtys novacula</name>
    <name type="common">Pearly razorfish</name>
    <name type="synonym">Hemipteronotus novacula</name>
    <dbReference type="NCBI Taxonomy" id="13765"/>
    <lineage>
        <taxon>Eukaryota</taxon>
        <taxon>Metazoa</taxon>
        <taxon>Chordata</taxon>
        <taxon>Craniata</taxon>
        <taxon>Vertebrata</taxon>
        <taxon>Euteleostomi</taxon>
        <taxon>Actinopterygii</taxon>
        <taxon>Neopterygii</taxon>
        <taxon>Teleostei</taxon>
        <taxon>Neoteleostei</taxon>
        <taxon>Acanthomorphata</taxon>
        <taxon>Eupercaria</taxon>
        <taxon>Labriformes</taxon>
        <taxon>Labridae</taxon>
        <taxon>Xyrichtys</taxon>
    </lineage>
</organism>
<feature type="compositionally biased region" description="Basic and acidic residues" evidence="1">
    <location>
        <begin position="117"/>
        <end position="135"/>
    </location>
</feature>
<sequence length="135" mass="14897">MISCCRKQGCELQLFIDGDMNECLMRGGSTLEGSDPHCGRGALSVGPSKPPPRINQVCEGRRDSHALRLLPLLHTDLIGIDSVADSGEVGLRRCSRRDSAHSPAVRHEMKRIRTLRPQREAGRDGNPKLKHPELI</sequence>
<evidence type="ECO:0000256" key="1">
    <source>
        <dbReference type="SAM" id="MobiDB-lite"/>
    </source>
</evidence>
<dbReference type="Proteomes" id="UP001178508">
    <property type="component" value="Chromosome 4"/>
</dbReference>
<reference evidence="2" key="1">
    <citation type="submission" date="2023-08" db="EMBL/GenBank/DDBJ databases">
        <authorList>
            <person name="Alioto T."/>
            <person name="Alioto T."/>
            <person name="Gomez Garrido J."/>
        </authorList>
    </citation>
    <scope>NUCLEOTIDE SEQUENCE</scope>
</reference>
<proteinExistence type="predicted"/>
<dbReference type="AlphaFoldDB" id="A0AAV1F3E8"/>
<accession>A0AAV1F3E8</accession>